<evidence type="ECO:0000256" key="7">
    <source>
        <dbReference type="ARBA" id="ARBA00023136"/>
    </source>
</evidence>
<keyword evidence="4" id="KW-0812">Transmembrane</keyword>
<dbReference type="Pfam" id="PF00593">
    <property type="entry name" value="TonB_dep_Rec_b-barrel"/>
    <property type="match status" value="1"/>
</dbReference>
<evidence type="ECO:0000259" key="11">
    <source>
        <dbReference type="Pfam" id="PF00593"/>
    </source>
</evidence>
<dbReference type="EMBL" id="CP060780">
    <property type="protein sequence ID" value="QNP43904.1"/>
    <property type="molecule type" value="Genomic_DNA"/>
</dbReference>
<feature type="region of interest" description="Disordered" evidence="10">
    <location>
        <begin position="191"/>
        <end position="215"/>
    </location>
</feature>
<dbReference type="InterPro" id="IPR000531">
    <property type="entry name" value="Beta-barrel_TonB"/>
</dbReference>
<feature type="compositionally biased region" description="Polar residues" evidence="10">
    <location>
        <begin position="202"/>
        <end position="215"/>
    </location>
</feature>
<dbReference type="PANTHER" id="PTHR30069:SF29">
    <property type="entry name" value="HEMOGLOBIN AND HEMOGLOBIN-HAPTOGLOBIN-BINDING PROTEIN 1-RELATED"/>
    <property type="match status" value="1"/>
</dbReference>
<evidence type="ECO:0000256" key="9">
    <source>
        <dbReference type="ARBA" id="ARBA00023237"/>
    </source>
</evidence>
<evidence type="ECO:0000256" key="3">
    <source>
        <dbReference type="ARBA" id="ARBA00022452"/>
    </source>
</evidence>
<evidence type="ECO:0000256" key="6">
    <source>
        <dbReference type="ARBA" id="ARBA00023077"/>
    </source>
</evidence>
<name>A0ABX6T396_9SPHN</name>
<evidence type="ECO:0000313" key="12">
    <source>
        <dbReference type="EMBL" id="QNP43904.1"/>
    </source>
</evidence>
<evidence type="ECO:0000313" key="13">
    <source>
        <dbReference type="Proteomes" id="UP000516134"/>
    </source>
</evidence>
<evidence type="ECO:0000256" key="10">
    <source>
        <dbReference type="SAM" id="MobiDB-lite"/>
    </source>
</evidence>
<keyword evidence="6" id="KW-0798">TonB box</keyword>
<keyword evidence="3" id="KW-1134">Transmembrane beta strand</keyword>
<dbReference type="InterPro" id="IPR036942">
    <property type="entry name" value="Beta-barrel_TonB_sf"/>
</dbReference>
<keyword evidence="13" id="KW-1185">Reference proteome</keyword>
<accession>A0ABX6T396</accession>
<evidence type="ECO:0000256" key="4">
    <source>
        <dbReference type="ARBA" id="ARBA00022692"/>
    </source>
</evidence>
<reference evidence="12 13" key="1">
    <citation type="submission" date="2020-08" db="EMBL/GenBank/DDBJ databases">
        <title>Genome sequence of Sphingomonas daechungensis KACC 18115T.</title>
        <authorList>
            <person name="Hyun D.-W."/>
            <person name="Bae J.-W."/>
        </authorList>
    </citation>
    <scope>NUCLEOTIDE SEQUENCE [LARGE SCALE GENOMIC DNA]</scope>
    <source>
        <strain evidence="12 13">KACC 18115</strain>
    </source>
</reference>
<dbReference type="Proteomes" id="UP000516134">
    <property type="component" value="Chromosome"/>
</dbReference>
<dbReference type="Gene3D" id="2.40.170.20">
    <property type="entry name" value="TonB-dependent receptor, beta-barrel domain"/>
    <property type="match status" value="1"/>
</dbReference>
<comment type="subcellular location">
    <subcellularLocation>
        <location evidence="1">Cell outer membrane</location>
        <topology evidence="1">Multi-pass membrane protein</topology>
    </subcellularLocation>
</comment>
<keyword evidence="9" id="KW-0998">Cell outer membrane</keyword>
<keyword evidence="5" id="KW-0732">Signal</keyword>
<protein>
    <submittedName>
        <fullName evidence="12">TonB-dependent receptor</fullName>
    </submittedName>
</protein>
<gene>
    <name evidence="12" type="ORF">H9L15_04590</name>
</gene>
<keyword evidence="7" id="KW-0472">Membrane</keyword>
<evidence type="ECO:0000256" key="8">
    <source>
        <dbReference type="ARBA" id="ARBA00023170"/>
    </source>
</evidence>
<keyword evidence="2" id="KW-0813">Transport</keyword>
<feature type="domain" description="TonB-dependent receptor-like beta-barrel" evidence="11">
    <location>
        <begin position="5"/>
        <end position="172"/>
    </location>
</feature>
<sequence>MPTARAGIQYKLSGNVALRAAAYRGWRMPTLNELFRPFRAGTDATAANPRLKPEKVAGAEVGVDVSEGPLTFAMTAFANRLDDAIANVTLGRGPGTFPGVGFVAGDYRPRQNVRAIQVTGVEASGQARLGPWTLHADASLTDAEVDATAAASFLDGLRPAQTPKFVLSAGLNGRRMGGPCRCRCGMSGRSSRTIRTSASSAQQPHSTRSAAFHSRQLSRFSPAAKTFSTRP</sequence>
<dbReference type="PANTHER" id="PTHR30069">
    <property type="entry name" value="TONB-DEPENDENT OUTER MEMBRANE RECEPTOR"/>
    <property type="match status" value="1"/>
</dbReference>
<keyword evidence="8 12" id="KW-0675">Receptor</keyword>
<proteinExistence type="predicted"/>
<feature type="compositionally biased region" description="Low complexity" evidence="10">
    <location>
        <begin position="191"/>
        <end position="201"/>
    </location>
</feature>
<evidence type="ECO:0000256" key="2">
    <source>
        <dbReference type="ARBA" id="ARBA00022448"/>
    </source>
</evidence>
<evidence type="ECO:0000256" key="1">
    <source>
        <dbReference type="ARBA" id="ARBA00004571"/>
    </source>
</evidence>
<evidence type="ECO:0000256" key="5">
    <source>
        <dbReference type="ARBA" id="ARBA00022729"/>
    </source>
</evidence>
<dbReference type="SUPFAM" id="SSF56935">
    <property type="entry name" value="Porins"/>
    <property type="match status" value="1"/>
</dbReference>
<dbReference type="InterPro" id="IPR039426">
    <property type="entry name" value="TonB-dep_rcpt-like"/>
</dbReference>
<organism evidence="12 13">
    <name type="scientific">Sphingomonas daechungensis</name>
    <dbReference type="NCBI Taxonomy" id="1176646"/>
    <lineage>
        <taxon>Bacteria</taxon>
        <taxon>Pseudomonadati</taxon>
        <taxon>Pseudomonadota</taxon>
        <taxon>Alphaproteobacteria</taxon>
        <taxon>Sphingomonadales</taxon>
        <taxon>Sphingomonadaceae</taxon>
        <taxon>Sphingomonas</taxon>
    </lineage>
</organism>